<dbReference type="STRING" id="246199.CUS_4986"/>
<comment type="caution">
    <text evidence="1">The sequence shown here is derived from an EMBL/GenBank/DDBJ whole genome shotgun (WGS) entry which is preliminary data.</text>
</comment>
<evidence type="ECO:0000313" key="2">
    <source>
        <dbReference type="Proteomes" id="UP000004259"/>
    </source>
</evidence>
<dbReference type="eggNOG" id="COG1061">
    <property type="taxonomic scope" value="Bacteria"/>
</dbReference>
<proteinExistence type="predicted"/>
<reference evidence="1 2" key="1">
    <citation type="submission" date="2011-02" db="EMBL/GenBank/DDBJ databases">
        <authorList>
            <person name="Nelson K.E."/>
            <person name="Sutton G."/>
            <person name="Torralba M."/>
            <person name="Durkin S."/>
            <person name="Harkins D."/>
            <person name="Montgomery R."/>
            <person name="Ziemer C."/>
            <person name="Klaassens E."/>
            <person name="Ocuiv P."/>
            <person name="Morrison M."/>
        </authorList>
    </citation>
    <scope>NUCLEOTIDE SEQUENCE [LARGE SCALE GENOMIC DNA]</scope>
    <source>
        <strain evidence="1 2">8</strain>
    </source>
</reference>
<name>E9SFD7_RUMAL</name>
<organism evidence="1 2">
    <name type="scientific">Ruminococcus albus 8</name>
    <dbReference type="NCBI Taxonomy" id="246199"/>
    <lineage>
        <taxon>Bacteria</taxon>
        <taxon>Bacillati</taxon>
        <taxon>Bacillota</taxon>
        <taxon>Clostridia</taxon>
        <taxon>Eubacteriales</taxon>
        <taxon>Oscillospiraceae</taxon>
        <taxon>Ruminococcus</taxon>
    </lineage>
</organism>
<gene>
    <name evidence="1" type="ORF">CUS_4986</name>
</gene>
<evidence type="ECO:0000313" key="1">
    <source>
        <dbReference type="EMBL" id="EGC02007.1"/>
    </source>
</evidence>
<dbReference type="AlphaFoldDB" id="E9SFD7"/>
<keyword evidence="2" id="KW-1185">Reference proteome</keyword>
<sequence length="217" mass="24685">MVGRGLRLHPDKTDLQLIDCVGITGKLNICTAPDLFGIGKLPKGMTQADIQGKRITEIEDMIEEVANRQPDWKINVQLVELFEQNGKYDTHNVNYIIMPDGSMLCSIGDKRVIKVRAEDITGNSYAYMVHDNTIVWTIQPAPMQEVLDGVYNRLVCDYQRAKNLWDLELVKRWGSLPATLSQLSYLKKLIRRSHRNDIRVDDNISKYEASVLIGQLA</sequence>
<dbReference type="EMBL" id="ADKM02000117">
    <property type="protein sequence ID" value="EGC02007.1"/>
    <property type="molecule type" value="Genomic_DNA"/>
</dbReference>
<dbReference type="Proteomes" id="UP000004259">
    <property type="component" value="Unassembled WGS sequence"/>
</dbReference>
<accession>E9SFD7</accession>
<protein>
    <submittedName>
        <fullName evidence="1">Uncharacterized protein</fullName>
    </submittedName>
</protein>